<name>A0A857LN89_9ACTN</name>
<proteinExistence type="predicted"/>
<dbReference type="AlphaFoldDB" id="A0A857LN89"/>
<evidence type="ECO:0000313" key="1">
    <source>
        <dbReference type="EMBL" id="QHN40031.1"/>
    </source>
</evidence>
<accession>A0A857LN89</accession>
<gene>
    <name evidence="1" type="ORF">GII30_13500</name>
</gene>
<organism evidence="1">
    <name type="scientific">Gordonia amarae</name>
    <dbReference type="NCBI Taxonomy" id="36821"/>
    <lineage>
        <taxon>Bacteria</taxon>
        <taxon>Bacillati</taxon>
        <taxon>Actinomycetota</taxon>
        <taxon>Actinomycetes</taxon>
        <taxon>Mycobacteriales</taxon>
        <taxon>Gordoniaceae</taxon>
        <taxon>Gordonia</taxon>
    </lineage>
</organism>
<sequence length="83" mass="9380">MWHFFLNFVTTISAAVWAIVWIVIMFATGNALLGVIVGAVAGGIVYYFLSKLEKRIWRPIDRVTERGADAMWDWVRSRGGPHA</sequence>
<dbReference type="RefSeq" id="WP_005187613.1">
    <property type="nucleotide sequence ID" value="NZ_CP045804.1"/>
</dbReference>
<reference evidence="1" key="1">
    <citation type="journal article" date="2021" name="Nat. Microbiol.">
        <title>Cocultivation of an ultrasmall environmental parasitic bacterium with lytic ability against bacteria associated with wastewater foams.</title>
        <authorList>
            <person name="Batinovic S."/>
            <person name="Rose J.J.A."/>
            <person name="Ratcliffe J."/>
            <person name="Seviour R.J."/>
            <person name="Petrovski S."/>
        </authorList>
    </citation>
    <scope>NUCLEOTIDE SEQUENCE</scope>
    <source>
        <strain evidence="1">CON44</strain>
    </source>
</reference>
<protein>
    <submittedName>
        <fullName evidence="1">Uncharacterized protein</fullName>
    </submittedName>
</protein>
<dbReference type="EMBL" id="CP045810">
    <property type="protein sequence ID" value="QHN40031.1"/>
    <property type="molecule type" value="Genomic_DNA"/>
</dbReference>